<dbReference type="PANTHER" id="PTHR31890">
    <property type="entry name" value="PLANT INVERTASE/PECTIN METHYLESTERASE INHIBITOR SUPERFAMILY PROTEIN"/>
    <property type="match status" value="1"/>
</dbReference>
<dbReference type="Pfam" id="PF04043">
    <property type="entry name" value="PMEI"/>
    <property type="match status" value="1"/>
</dbReference>
<evidence type="ECO:0000313" key="4">
    <source>
        <dbReference type="Proteomes" id="UP000467841"/>
    </source>
</evidence>
<dbReference type="OrthoDB" id="1065422at2759"/>
<reference evidence="3" key="1">
    <citation type="submission" date="2020-01" db="EMBL/GenBank/DDBJ databases">
        <authorList>
            <person name="Mishra B."/>
        </authorList>
    </citation>
    <scope>NUCLEOTIDE SEQUENCE [LARGE SCALE GENOMIC DNA]</scope>
</reference>
<protein>
    <recommendedName>
        <fullName evidence="2">Pectinesterase inhibitor domain-containing protein</fullName>
    </recommendedName>
</protein>
<comment type="caution">
    <text evidence="3">The sequence shown here is derived from an EMBL/GenBank/DDBJ whole genome shotgun (WGS) entry which is preliminary data.</text>
</comment>
<dbReference type="SMART" id="SM00856">
    <property type="entry name" value="PMEI"/>
    <property type="match status" value="1"/>
</dbReference>
<gene>
    <name evidence="3" type="ORF">MERR_LOCUS494</name>
</gene>
<feature type="domain" description="Pectinesterase inhibitor" evidence="2">
    <location>
        <begin position="46"/>
        <end position="190"/>
    </location>
</feature>
<dbReference type="Gene3D" id="1.20.140.40">
    <property type="entry name" value="Invertase/pectin methylesterase inhibitor family protein"/>
    <property type="match status" value="1"/>
</dbReference>
<keyword evidence="4" id="KW-1185">Reference proteome</keyword>
<keyword evidence="1" id="KW-0732">Signal</keyword>
<dbReference type="AlphaFoldDB" id="A0A6D2HFY3"/>
<evidence type="ECO:0000313" key="3">
    <source>
        <dbReference type="EMBL" id="CAA7013260.1"/>
    </source>
</evidence>
<dbReference type="EMBL" id="CACVBM020000033">
    <property type="protein sequence ID" value="CAA7013260.1"/>
    <property type="molecule type" value="Genomic_DNA"/>
</dbReference>
<dbReference type="Proteomes" id="UP000467841">
    <property type="component" value="Unassembled WGS sequence"/>
</dbReference>
<proteinExistence type="predicted"/>
<organism evidence="3 4">
    <name type="scientific">Microthlaspi erraticum</name>
    <dbReference type="NCBI Taxonomy" id="1685480"/>
    <lineage>
        <taxon>Eukaryota</taxon>
        <taxon>Viridiplantae</taxon>
        <taxon>Streptophyta</taxon>
        <taxon>Embryophyta</taxon>
        <taxon>Tracheophyta</taxon>
        <taxon>Spermatophyta</taxon>
        <taxon>Magnoliopsida</taxon>
        <taxon>eudicotyledons</taxon>
        <taxon>Gunneridae</taxon>
        <taxon>Pentapetalae</taxon>
        <taxon>rosids</taxon>
        <taxon>malvids</taxon>
        <taxon>Brassicales</taxon>
        <taxon>Brassicaceae</taxon>
        <taxon>Coluteocarpeae</taxon>
        <taxon>Microthlaspi</taxon>
    </lineage>
</organism>
<name>A0A6D2HFY3_9BRAS</name>
<dbReference type="InterPro" id="IPR035513">
    <property type="entry name" value="Invertase/methylesterase_inhib"/>
</dbReference>
<feature type="signal peptide" evidence="1">
    <location>
        <begin position="1"/>
        <end position="29"/>
    </location>
</feature>
<accession>A0A6D2HFY3</accession>
<dbReference type="NCBIfam" id="TIGR01614">
    <property type="entry name" value="PME_inhib"/>
    <property type="match status" value="1"/>
</dbReference>
<feature type="chain" id="PRO_5025406113" description="Pectinesterase inhibitor domain-containing protein" evidence="1">
    <location>
        <begin position="30"/>
        <end position="199"/>
    </location>
</feature>
<sequence length="199" mass="21642">MAWFYASHAYISIYIVTFLLLSRWPSTIAKPDVPSHLSTKAKTCPFPSTLISKACKGTASFSSLEEACITSLTSNHRTASALTTSELAKAALSIAIEKAEHTMILIGSPKKPCFKSCAENYKDSVVVGLRNAERSMEKGNVDETDDELSVARDAADYCNMVLAVDPDDTKSPIFAANNDVYNHITFVMSVADLFSSLNQ</sequence>
<dbReference type="GO" id="GO:0004857">
    <property type="term" value="F:enzyme inhibitor activity"/>
    <property type="evidence" value="ECO:0007669"/>
    <property type="project" value="InterPro"/>
</dbReference>
<dbReference type="SUPFAM" id="SSF101148">
    <property type="entry name" value="Plant invertase/pectin methylesterase inhibitor"/>
    <property type="match status" value="1"/>
</dbReference>
<evidence type="ECO:0000259" key="2">
    <source>
        <dbReference type="SMART" id="SM00856"/>
    </source>
</evidence>
<evidence type="ECO:0000256" key="1">
    <source>
        <dbReference type="SAM" id="SignalP"/>
    </source>
</evidence>
<dbReference type="InterPro" id="IPR006501">
    <property type="entry name" value="Pectinesterase_inhib_dom"/>
</dbReference>
<dbReference type="PANTHER" id="PTHR31890:SF12">
    <property type="entry name" value="EXPRESSED PROTEIN"/>
    <property type="match status" value="1"/>
</dbReference>